<keyword evidence="9" id="KW-0573">Peptidoglycan synthesis</keyword>
<keyword evidence="16" id="KW-0131">Cell cycle</keyword>
<proteinExistence type="inferred from homology"/>
<keyword evidence="5" id="KW-0645">Protease</keyword>
<dbReference type="NCBIfam" id="TIGR03423">
    <property type="entry name" value="pbp2_mrdA"/>
    <property type="match status" value="1"/>
</dbReference>
<organism evidence="16">
    <name type="scientific">hydrothermal vent metagenome</name>
    <dbReference type="NCBI Taxonomy" id="652676"/>
    <lineage>
        <taxon>unclassified sequences</taxon>
        <taxon>metagenomes</taxon>
        <taxon>ecological metagenomes</taxon>
    </lineage>
</organism>
<keyword evidence="4" id="KW-0997">Cell inner membrane</keyword>
<dbReference type="GO" id="GO:0008658">
    <property type="term" value="F:penicillin binding"/>
    <property type="evidence" value="ECO:0007669"/>
    <property type="project" value="InterPro"/>
</dbReference>
<dbReference type="Gene3D" id="3.90.1310.10">
    <property type="entry name" value="Penicillin-binding protein 2a (Domain 2)"/>
    <property type="match status" value="1"/>
</dbReference>
<dbReference type="EMBL" id="FPHZ01000169">
    <property type="protein sequence ID" value="SFV88664.1"/>
    <property type="molecule type" value="Genomic_DNA"/>
</dbReference>
<dbReference type="FunFam" id="3.40.710.10:FF:000024">
    <property type="entry name" value="Penicillin-binding protein 2"/>
    <property type="match status" value="1"/>
</dbReference>
<dbReference type="GO" id="GO:0071555">
    <property type="term" value="P:cell wall organization"/>
    <property type="evidence" value="ECO:0007669"/>
    <property type="project" value="UniProtKB-KW"/>
</dbReference>
<dbReference type="GO" id="GO:0016757">
    <property type="term" value="F:glycosyltransferase activity"/>
    <property type="evidence" value="ECO:0007669"/>
    <property type="project" value="UniProtKB-KW"/>
</dbReference>
<dbReference type="Gene3D" id="3.40.710.10">
    <property type="entry name" value="DD-peptidase/beta-lactamase superfamily"/>
    <property type="match status" value="1"/>
</dbReference>
<keyword evidence="16" id="KW-0328">Glycosyltransferase</keyword>
<evidence type="ECO:0000256" key="5">
    <source>
        <dbReference type="ARBA" id="ARBA00022670"/>
    </source>
</evidence>
<dbReference type="GO" id="GO:0071972">
    <property type="term" value="F:peptidoglycan L,D-transpeptidase activity"/>
    <property type="evidence" value="ECO:0007669"/>
    <property type="project" value="TreeGrafter"/>
</dbReference>
<dbReference type="SUPFAM" id="SSF56601">
    <property type="entry name" value="beta-lactamase/transpeptidase-like"/>
    <property type="match status" value="1"/>
</dbReference>
<evidence type="ECO:0000256" key="11">
    <source>
        <dbReference type="ARBA" id="ARBA00023136"/>
    </source>
</evidence>
<dbReference type="PANTHER" id="PTHR30627:SF2">
    <property type="entry name" value="PEPTIDOGLYCAN D,D-TRANSPEPTIDASE MRDA"/>
    <property type="match status" value="1"/>
</dbReference>
<keyword evidence="3" id="KW-1003">Cell membrane</keyword>
<evidence type="ECO:0000256" key="9">
    <source>
        <dbReference type="ARBA" id="ARBA00022984"/>
    </source>
</evidence>
<protein>
    <submittedName>
        <fullName evidence="16">Cell division protein FtsI [Peptidoglycan synthetase]</fullName>
        <ecNumber evidence="16">2.4.1.129</ecNumber>
    </submittedName>
</protein>
<dbReference type="GO" id="GO:0008360">
    <property type="term" value="P:regulation of cell shape"/>
    <property type="evidence" value="ECO:0007669"/>
    <property type="project" value="UniProtKB-KW"/>
</dbReference>
<dbReference type="HAMAP" id="MF_02081">
    <property type="entry name" value="MrdA_transpept"/>
    <property type="match status" value="1"/>
</dbReference>
<dbReference type="EC" id="2.4.1.129" evidence="16"/>
<evidence type="ECO:0000256" key="3">
    <source>
        <dbReference type="ARBA" id="ARBA00022475"/>
    </source>
</evidence>
<evidence type="ECO:0000256" key="12">
    <source>
        <dbReference type="ARBA" id="ARBA00023316"/>
    </source>
</evidence>
<dbReference type="Pfam" id="PF03717">
    <property type="entry name" value="PBP_dimer"/>
    <property type="match status" value="1"/>
</dbReference>
<dbReference type="GO" id="GO:0009252">
    <property type="term" value="P:peptidoglycan biosynthetic process"/>
    <property type="evidence" value="ECO:0007669"/>
    <property type="project" value="UniProtKB-KW"/>
</dbReference>
<keyword evidence="10 13" id="KW-1133">Transmembrane helix</keyword>
<feature type="transmembrane region" description="Helical" evidence="13">
    <location>
        <begin position="18"/>
        <end position="37"/>
    </location>
</feature>
<dbReference type="GO" id="GO:0005886">
    <property type="term" value="C:plasma membrane"/>
    <property type="evidence" value="ECO:0007669"/>
    <property type="project" value="UniProtKB-SubCell"/>
</dbReference>
<dbReference type="AlphaFoldDB" id="A0A1W1E3W5"/>
<evidence type="ECO:0000256" key="13">
    <source>
        <dbReference type="SAM" id="Phobius"/>
    </source>
</evidence>
<evidence type="ECO:0000259" key="15">
    <source>
        <dbReference type="Pfam" id="PF03717"/>
    </source>
</evidence>
<accession>A0A1W1E3W5</accession>
<dbReference type="InterPro" id="IPR001460">
    <property type="entry name" value="PCN-bd_Tpept"/>
</dbReference>
<evidence type="ECO:0000256" key="8">
    <source>
        <dbReference type="ARBA" id="ARBA00022960"/>
    </source>
</evidence>
<keyword evidence="6 13" id="KW-0812">Transmembrane</keyword>
<dbReference type="InterPro" id="IPR036138">
    <property type="entry name" value="PBP_dimer_sf"/>
</dbReference>
<evidence type="ECO:0000313" key="16">
    <source>
        <dbReference type="EMBL" id="SFV88664.1"/>
    </source>
</evidence>
<sequence length="614" mass="68871">MDKISNTSLESKIFSSRIILSIVFIVILTLVLISRLFNLQINNYEYYTEESLGNQMRTLPITPVRGNIFDRNGKIIATNQLAYRLTLTPEKIKDIPKILLSLKERKFINDKDIATFHKYRKRYKKFHSIPLKHRLSEKQVAEFLVNNPFIGVDIEPYFHRVYPNDASSVHVVGYVSRMNKKDKAFYNKQNYLGTSFVGKTGIEKQYEILLHGKSGKKQIERNVTGRVIGTRIIQEAEKGTDLYLSIDLDMQKKAESLLEGKRGSVVAIDTTNGEVLVMVSTPIYNPNWFVNGISHKNYQKLQDSKDIPQLNRAIQGLYPPGSTVKPMVALAGLEQGFITAHTKAYCPGFFKLPNVKRKFNDWKRSGHGVVNVKDSIAQSCDVYFYDLADKMGIDALHDGLAYFNFGKKTGIDIPGERGGILPSKAWKKINRGEPWYRGETLIAGIGQGFMTTSPLQLAVSTAALANKGTIFQPKILRNIQIYGEAIKKADKGTSVQIPIKDIHNWEDVIDGMRQTIYSPKGTGRRLNKKLNYTLAGKTGTAQVFGLDAEEQYIAANLDERLRDHALFTGFAPIKNPKIAIAVIVENAGSGSAKAAPLAKKVLDVYFEKLTKKGL</sequence>
<dbReference type="InterPro" id="IPR012338">
    <property type="entry name" value="Beta-lactam/transpept-like"/>
</dbReference>
<keyword evidence="11 13" id="KW-0472">Membrane</keyword>
<keyword evidence="12" id="KW-0961">Cell wall biogenesis/degradation</keyword>
<name>A0A1W1E3W5_9ZZZZ</name>
<evidence type="ECO:0000256" key="7">
    <source>
        <dbReference type="ARBA" id="ARBA00022801"/>
    </source>
</evidence>
<comment type="subcellular location">
    <subcellularLocation>
        <location evidence="2">Cell membrane</location>
    </subcellularLocation>
    <subcellularLocation>
        <location evidence="1">Membrane</location>
        <topology evidence="1">Single-pass membrane protein</topology>
    </subcellularLocation>
</comment>
<keyword evidence="16" id="KW-0808">Transferase</keyword>
<gene>
    <name evidence="16" type="ORF">MNB_SUP05-SYMBIONT-5-758</name>
</gene>
<evidence type="ECO:0000256" key="10">
    <source>
        <dbReference type="ARBA" id="ARBA00022989"/>
    </source>
</evidence>
<feature type="domain" description="Penicillin-binding protein transpeptidase" evidence="14">
    <location>
        <begin position="263"/>
        <end position="602"/>
    </location>
</feature>
<dbReference type="GO" id="GO:0006508">
    <property type="term" value="P:proteolysis"/>
    <property type="evidence" value="ECO:0007669"/>
    <property type="project" value="UniProtKB-KW"/>
</dbReference>
<dbReference type="GO" id="GO:0009002">
    <property type="term" value="F:serine-type D-Ala-D-Ala carboxypeptidase activity"/>
    <property type="evidence" value="ECO:0007669"/>
    <property type="project" value="InterPro"/>
</dbReference>
<evidence type="ECO:0000256" key="6">
    <source>
        <dbReference type="ARBA" id="ARBA00022692"/>
    </source>
</evidence>
<dbReference type="InterPro" id="IPR050515">
    <property type="entry name" value="Beta-lactam/transpept"/>
</dbReference>
<feature type="domain" description="Penicillin-binding protein dimerisation" evidence="15">
    <location>
        <begin position="61"/>
        <end position="230"/>
    </location>
</feature>
<dbReference type="InterPro" id="IPR017790">
    <property type="entry name" value="Penicillin-binding_protein_2"/>
</dbReference>
<keyword evidence="16" id="KW-0132">Cell division</keyword>
<dbReference type="GO" id="GO:0051301">
    <property type="term" value="P:cell division"/>
    <property type="evidence" value="ECO:0007669"/>
    <property type="project" value="UniProtKB-KW"/>
</dbReference>
<dbReference type="Gene3D" id="3.30.1390.30">
    <property type="entry name" value="Penicillin-binding protein 2a, domain 3"/>
    <property type="match status" value="1"/>
</dbReference>
<dbReference type="SUPFAM" id="SSF56519">
    <property type="entry name" value="Penicillin binding protein dimerisation domain"/>
    <property type="match status" value="1"/>
</dbReference>
<dbReference type="InterPro" id="IPR005311">
    <property type="entry name" value="PBP_dimer"/>
</dbReference>
<dbReference type="Pfam" id="PF00905">
    <property type="entry name" value="Transpeptidase"/>
    <property type="match status" value="1"/>
</dbReference>
<evidence type="ECO:0000256" key="1">
    <source>
        <dbReference type="ARBA" id="ARBA00004167"/>
    </source>
</evidence>
<keyword evidence="7" id="KW-0378">Hydrolase</keyword>
<keyword evidence="8" id="KW-0133">Cell shape</keyword>
<dbReference type="PANTHER" id="PTHR30627">
    <property type="entry name" value="PEPTIDOGLYCAN D,D-TRANSPEPTIDASE"/>
    <property type="match status" value="1"/>
</dbReference>
<evidence type="ECO:0000259" key="14">
    <source>
        <dbReference type="Pfam" id="PF00905"/>
    </source>
</evidence>
<reference evidence="16" key="1">
    <citation type="submission" date="2016-10" db="EMBL/GenBank/DDBJ databases">
        <authorList>
            <person name="de Groot N.N."/>
        </authorList>
    </citation>
    <scope>NUCLEOTIDE SEQUENCE</scope>
</reference>
<evidence type="ECO:0000256" key="2">
    <source>
        <dbReference type="ARBA" id="ARBA00004236"/>
    </source>
</evidence>
<evidence type="ECO:0000256" key="4">
    <source>
        <dbReference type="ARBA" id="ARBA00022519"/>
    </source>
</evidence>